<evidence type="ECO:0000313" key="2">
    <source>
        <dbReference type="WBParaSite" id="maker-PairedContig_524-snap-gene-0.15-mRNA-1"/>
    </source>
</evidence>
<organism evidence="2">
    <name type="scientific">Wuchereria bancrofti</name>
    <dbReference type="NCBI Taxonomy" id="6293"/>
    <lineage>
        <taxon>Eukaryota</taxon>
        <taxon>Metazoa</taxon>
        <taxon>Ecdysozoa</taxon>
        <taxon>Nematoda</taxon>
        <taxon>Chromadorea</taxon>
        <taxon>Rhabditida</taxon>
        <taxon>Spirurina</taxon>
        <taxon>Spiruromorpha</taxon>
        <taxon>Filarioidea</taxon>
        <taxon>Onchocercidae</taxon>
        <taxon>Wuchereria</taxon>
    </lineage>
</organism>
<evidence type="ECO:0000259" key="1">
    <source>
        <dbReference type="PROSITE" id="PS50106"/>
    </source>
</evidence>
<protein>
    <submittedName>
        <fullName evidence="2">PDZ domain-containing protein</fullName>
    </submittedName>
</protein>
<dbReference type="InterPro" id="IPR036034">
    <property type="entry name" value="PDZ_sf"/>
</dbReference>
<dbReference type="SMART" id="SM00228">
    <property type="entry name" value="PDZ"/>
    <property type="match status" value="1"/>
</dbReference>
<dbReference type="AlphaFoldDB" id="A0A1I8EUD4"/>
<dbReference type="Pfam" id="PF00595">
    <property type="entry name" value="PDZ"/>
    <property type="match status" value="1"/>
</dbReference>
<reference evidence="2" key="1">
    <citation type="submission" date="2016-11" db="UniProtKB">
        <authorList>
            <consortium name="WormBaseParasite"/>
        </authorList>
    </citation>
    <scope>IDENTIFICATION</scope>
    <source>
        <strain evidence="2">pt0022</strain>
    </source>
</reference>
<proteinExistence type="predicted"/>
<dbReference type="InterPro" id="IPR001478">
    <property type="entry name" value="PDZ"/>
</dbReference>
<dbReference type="WBParaSite" id="maker-PairedContig_524-snap-gene-0.15-mRNA-1">
    <property type="protein sequence ID" value="maker-PairedContig_524-snap-gene-0.15-mRNA-1"/>
    <property type="gene ID" value="maker-PairedContig_524-snap-gene-0.15"/>
</dbReference>
<name>A0A1I8EUD4_WUCBA</name>
<dbReference type="Gene3D" id="2.30.42.10">
    <property type="match status" value="1"/>
</dbReference>
<feature type="domain" description="PDZ" evidence="1">
    <location>
        <begin position="69"/>
        <end position="156"/>
    </location>
</feature>
<sequence>MWIEHWGCKTQFCSKFMVYVLSNAILDQSRVKELKPRIAPVVVRFRFTKNAFVSAKRVLGIKHELMRKEIILRRSAPSERLGLGIAIESDDNNNKVICVRVEQVDPYSIASRSGLQVGDRVWSVAGTDVHQCTRIQCLSLLQQPAMSVTMVVSRQNTPSSPQKRNNRCMMTNGSQISSLQKGNEKKLLWMSNVKYDTIPLMNYAVLYSNSFINKELLSNASSFGEVKRLLRRRLEVAFSVLCQKI</sequence>
<accession>A0A1I8EUD4</accession>
<dbReference type="STRING" id="6293.A0A1I8EUD4"/>
<dbReference type="SUPFAM" id="SSF50156">
    <property type="entry name" value="PDZ domain-like"/>
    <property type="match status" value="1"/>
</dbReference>
<dbReference type="PROSITE" id="PS50106">
    <property type="entry name" value="PDZ"/>
    <property type="match status" value="1"/>
</dbReference>